<dbReference type="EMBL" id="QRAN01000013">
    <property type="protein sequence ID" value="RLQ21421.1"/>
    <property type="molecule type" value="Genomic_DNA"/>
</dbReference>
<reference evidence="2 3" key="1">
    <citation type="submission" date="2018-07" db="EMBL/GenBank/DDBJ databases">
        <title>Halioglobus sp. genome submission.</title>
        <authorList>
            <person name="Ye M.-Q."/>
            <person name="Du Z.-J."/>
        </authorList>
    </citation>
    <scope>NUCLEOTIDE SEQUENCE [LARGE SCALE GENOMIC DNA]</scope>
    <source>
        <strain evidence="2 3">U0301</strain>
    </source>
</reference>
<dbReference type="Pfam" id="PF16732">
    <property type="entry name" value="ComP_DUS"/>
    <property type="match status" value="1"/>
</dbReference>
<organism evidence="2 3">
    <name type="scientific">Seongchinamella sediminis</name>
    <dbReference type="NCBI Taxonomy" id="2283635"/>
    <lineage>
        <taxon>Bacteria</taxon>
        <taxon>Pseudomonadati</taxon>
        <taxon>Pseudomonadota</taxon>
        <taxon>Gammaproteobacteria</taxon>
        <taxon>Cellvibrionales</taxon>
        <taxon>Halieaceae</taxon>
        <taxon>Seongchinamella</taxon>
    </lineage>
</organism>
<dbReference type="Pfam" id="PF07963">
    <property type="entry name" value="N_methyl"/>
    <property type="match status" value="1"/>
</dbReference>
<gene>
    <name evidence="2" type="ORF">DWB85_12940</name>
</gene>
<dbReference type="Gene3D" id="3.30.700.10">
    <property type="entry name" value="Glycoprotein, Type 4 Pilin"/>
    <property type="match status" value="1"/>
</dbReference>
<dbReference type="GO" id="GO:0043683">
    <property type="term" value="P:type IV pilus assembly"/>
    <property type="evidence" value="ECO:0007669"/>
    <property type="project" value="InterPro"/>
</dbReference>
<keyword evidence="1" id="KW-0812">Transmembrane</keyword>
<dbReference type="SUPFAM" id="SSF54523">
    <property type="entry name" value="Pili subunits"/>
    <property type="match status" value="1"/>
</dbReference>
<name>A0A3L7DZK6_9GAMM</name>
<proteinExistence type="predicted"/>
<dbReference type="RefSeq" id="WP_117955304.1">
    <property type="nucleotide sequence ID" value="NZ_QRAN01000013.1"/>
</dbReference>
<evidence type="ECO:0000256" key="1">
    <source>
        <dbReference type="SAM" id="Phobius"/>
    </source>
</evidence>
<feature type="transmembrane region" description="Helical" evidence="1">
    <location>
        <begin position="20"/>
        <end position="43"/>
    </location>
</feature>
<protein>
    <submittedName>
        <fullName evidence="2">Prepilin-type N-terminal cleavage/methylation domain-containing protein</fullName>
    </submittedName>
</protein>
<keyword evidence="1" id="KW-0472">Membrane</keyword>
<dbReference type="NCBIfam" id="TIGR02532">
    <property type="entry name" value="IV_pilin_GFxxxE"/>
    <property type="match status" value="1"/>
</dbReference>
<dbReference type="InterPro" id="IPR031982">
    <property type="entry name" value="PilE-like"/>
</dbReference>
<keyword evidence="3" id="KW-1185">Reference proteome</keyword>
<dbReference type="AlphaFoldDB" id="A0A3L7DZK6"/>
<dbReference type="OrthoDB" id="5296638at2"/>
<sequence length="158" mass="16903">MKVSKGGVVGTAIMKPMPRVAGFSLIEMMIVLVVAGILFYVALPAYQNSVLKSNRNIARGTLMDVASREEQHFINNKAYTDALTALGLPANYYLDRNGDQSIAGDAIYIVTLSTVGGGYSITAAPQNKQVKDTRCGSLTLNNLGVKGETGTLDPEDCW</sequence>
<dbReference type="InterPro" id="IPR045584">
    <property type="entry name" value="Pilin-like"/>
</dbReference>
<comment type="caution">
    <text evidence="2">The sequence shown here is derived from an EMBL/GenBank/DDBJ whole genome shotgun (WGS) entry which is preliminary data.</text>
</comment>
<dbReference type="InterPro" id="IPR012902">
    <property type="entry name" value="N_methyl_site"/>
</dbReference>
<evidence type="ECO:0000313" key="2">
    <source>
        <dbReference type="EMBL" id="RLQ21421.1"/>
    </source>
</evidence>
<accession>A0A3L7DZK6</accession>
<keyword evidence="1" id="KW-1133">Transmembrane helix</keyword>
<evidence type="ECO:0000313" key="3">
    <source>
        <dbReference type="Proteomes" id="UP000265509"/>
    </source>
</evidence>
<dbReference type="Proteomes" id="UP000265509">
    <property type="component" value="Unassembled WGS sequence"/>
</dbReference>